<accession>A0A5J6TE30</accession>
<gene>
    <name evidence="2" type="primary">62</name>
    <name evidence="2" type="ORF">PBI_THULATHULA_62</name>
</gene>
<sequence>MNLELLLSIRARRRSHRSAWGHPRPPEPPKPQPARGEPMSDQVDQMLESHKFSPDGSIWAPESLQEVRDRLEFIDAHECHCDESPHENALHDLANDDVPVLLKVIETLGAEVERLRRARRDEAQYLAKAHNERADLLRLAGAVQGFAQRSATGARARGDSWEERRWLDMLILIERAEAGAPPSPISELSAEVKKARNIAYHELGIEPHLAGRPHALLAVKPGETDPESER</sequence>
<feature type="region of interest" description="Disordered" evidence="1">
    <location>
        <begin position="14"/>
        <end position="43"/>
    </location>
</feature>
<dbReference type="Proteomes" id="UP000326708">
    <property type="component" value="Segment"/>
</dbReference>
<dbReference type="GeneID" id="60336827"/>
<evidence type="ECO:0000313" key="3">
    <source>
        <dbReference type="Proteomes" id="UP000326708"/>
    </source>
</evidence>
<evidence type="ECO:0000313" key="2">
    <source>
        <dbReference type="EMBL" id="QFG09090.1"/>
    </source>
</evidence>
<organism evidence="2 3">
    <name type="scientific">Mycobacterium phage ThulaThula</name>
    <dbReference type="NCBI Taxonomy" id="2599880"/>
    <lineage>
        <taxon>Viruses</taxon>
        <taxon>Duplodnaviria</taxon>
        <taxon>Heunggongvirae</taxon>
        <taxon>Uroviricota</taxon>
        <taxon>Caudoviricetes</taxon>
        <taxon>Pclasvirinae</taxon>
        <taxon>Phayoncevirus</taxon>
        <taxon>Phayoncevirus thulathula</taxon>
    </lineage>
</organism>
<protein>
    <submittedName>
        <fullName evidence="2">Uncharacterized protein</fullName>
    </submittedName>
</protein>
<dbReference type="RefSeq" id="YP_009965105.1">
    <property type="nucleotide sequence ID" value="NC_051738.1"/>
</dbReference>
<dbReference type="KEGG" id="vg:60336827"/>
<reference evidence="2 3" key="1">
    <citation type="submission" date="2019-07" db="EMBL/GenBank/DDBJ databases">
        <authorList>
            <person name="Riley H.L."/>
            <person name="Stoner T.H."/>
            <person name="Garlena R.A."/>
            <person name="Russell D.A."/>
            <person name="Pope W.H."/>
            <person name="Jacobs-Sera D."/>
            <person name="Hatfull G.F."/>
        </authorList>
    </citation>
    <scope>NUCLEOTIDE SEQUENCE [LARGE SCALE GENOMIC DNA]</scope>
</reference>
<proteinExistence type="predicted"/>
<keyword evidence="3" id="KW-1185">Reference proteome</keyword>
<evidence type="ECO:0000256" key="1">
    <source>
        <dbReference type="SAM" id="MobiDB-lite"/>
    </source>
</evidence>
<dbReference type="EMBL" id="MN234172">
    <property type="protein sequence ID" value="QFG09090.1"/>
    <property type="molecule type" value="Genomic_DNA"/>
</dbReference>
<name>A0A5J6TE30_9CAUD</name>